<reference evidence="4" key="1">
    <citation type="submission" date="2020-03" db="EMBL/GenBank/DDBJ databases">
        <title>The deep terrestrial virosphere.</title>
        <authorList>
            <person name="Holmfeldt K."/>
            <person name="Nilsson E."/>
            <person name="Simone D."/>
            <person name="Lopez-Fernandez M."/>
            <person name="Wu X."/>
            <person name="de Brujin I."/>
            <person name="Lundin D."/>
            <person name="Andersson A."/>
            <person name="Bertilsson S."/>
            <person name="Dopson M."/>
        </authorList>
    </citation>
    <scope>NUCLEOTIDE SEQUENCE</scope>
    <source>
        <strain evidence="5">MM415A00148</strain>
        <strain evidence="4">MM415B00245</strain>
    </source>
</reference>
<dbReference type="NCBIfam" id="TIGR00675">
    <property type="entry name" value="dcm"/>
    <property type="match status" value="1"/>
</dbReference>
<dbReference type="SUPFAM" id="SSF53335">
    <property type="entry name" value="S-adenosyl-L-methionine-dependent methyltransferases"/>
    <property type="match status" value="1"/>
</dbReference>
<organism evidence="4">
    <name type="scientific">viral metagenome</name>
    <dbReference type="NCBI Taxonomy" id="1070528"/>
    <lineage>
        <taxon>unclassified sequences</taxon>
        <taxon>metagenomes</taxon>
        <taxon>organismal metagenomes</taxon>
    </lineage>
</organism>
<evidence type="ECO:0000256" key="1">
    <source>
        <dbReference type="ARBA" id="ARBA00022603"/>
    </source>
</evidence>
<evidence type="ECO:0000256" key="2">
    <source>
        <dbReference type="ARBA" id="ARBA00022679"/>
    </source>
</evidence>
<dbReference type="EMBL" id="MT141569">
    <property type="protein sequence ID" value="QJA67335.1"/>
    <property type="molecule type" value="Genomic_DNA"/>
</dbReference>
<dbReference type="InterPro" id="IPR001525">
    <property type="entry name" value="C5_MeTfrase"/>
</dbReference>
<dbReference type="Gene3D" id="3.40.50.150">
    <property type="entry name" value="Vaccinia Virus protein VP39"/>
    <property type="match status" value="1"/>
</dbReference>
<proteinExistence type="predicted"/>
<evidence type="ECO:0000313" key="4">
    <source>
        <dbReference type="EMBL" id="QJA67335.1"/>
    </source>
</evidence>
<gene>
    <name evidence="5" type="ORF">MM415A00148_0010</name>
    <name evidence="4" type="ORF">MM415B00245_0041</name>
</gene>
<dbReference type="PROSITE" id="PS51679">
    <property type="entry name" value="SAM_MT_C5"/>
    <property type="match status" value="1"/>
</dbReference>
<dbReference type="PANTHER" id="PTHR46098:SF1">
    <property type="entry name" value="TRNA (CYTOSINE(38)-C(5))-METHYLTRANSFERASE"/>
    <property type="match status" value="1"/>
</dbReference>
<accession>A0A6M3JDW8</accession>
<keyword evidence="1 4" id="KW-0489">Methyltransferase</keyword>
<evidence type="ECO:0000256" key="3">
    <source>
        <dbReference type="ARBA" id="ARBA00022691"/>
    </source>
</evidence>
<sequence length="309" mass="33377">MRFISLFAGIGGFDLGFERAGMVCVAQVENDPFCQQVLAKHWPYVPRFGDVRDVGRNNLPEADVICGGFPCQPHSVAGKRAGAEDDRNLWPEYRRIVEEMRPGWVVAENVPGIRTTILDQVLSDLEGMGYTTTTLDLPAAGFDAWHIRHRYFVVAHASCEPINVSKLAWQTGIYAGGNGVARAFFSDADGDGRGQMELADGGGAQGERASGAFAKCVRGWELTESPVCGTGDGIPDRLDRIRTLGNAVVPLATEFIGIGIMRVENAATAARHEPSVNTFGFVPCDRGLHSPDLLSSGGRDGFLPPMKVR</sequence>
<dbReference type="PANTHER" id="PTHR46098">
    <property type="entry name" value="TRNA (CYTOSINE(38)-C(5))-METHYLTRANSFERASE"/>
    <property type="match status" value="1"/>
</dbReference>
<keyword evidence="3" id="KW-0949">S-adenosyl-L-methionine</keyword>
<keyword evidence="2 4" id="KW-0808">Transferase</keyword>
<dbReference type="GO" id="GO:0032259">
    <property type="term" value="P:methylation"/>
    <property type="evidence" value="ECO:0007669"/>
    <property type="project" value="UniProtKB-KW"/>
</dbReference>
<name>A0A6M3JDW8_9ZZZZ</name>
<dbReference type="InterPro" id="IPR029063">
    <property type="entry name" value="SAM-dependent_MTases_sf"/>
</dbReference>
<evidence type="ECO:0000313" key="5">
    <source>
        <dbReference type="EMBL" id="QJA84792.1"/>
    </source>
</evidence>
<dbReference type="EMBL" id="MT142535">
    <property type="protein sequence ID" value="QJA84792.1"/>
    <property type="molecule type" value="Genomic_DNA"/>
</dbReference>
<dbReference type="Pfam" id="PF00145">
    <property type="entry name" value="DNA_methylase"/>
    <property type="match status" value="1"/>
</dbReference>
<dbReference type="AlphaFoldDB" id="A0A6M3JDW8"/>
<dbReference type="InterPro" id="IPR050750">
    <property type="entry name" value="C5-MTase"/>
</dbReference>
<protein>
    <submittedName>
        <fullName evidence="4">Putative methyltransferase</fullName>
    </submittedName>
</protein>
<dbReference type="PRINTS" id="PR00105">
    <property type="entry name" value="C5METTRFRASE"/>
</dbReference>
<dbReference type="GO" id="GO:0008168">
    <property type="term" value="F:methyltransferase activity"/>
    <property type="evidence" value="ECO:0007669"/>
    <property type="project" value="UniProtKB-KW"/>
</dbReference>